<dbReference type="PANTHER" id="PTHR11851">
    <property type="entry name" value="METALLOPROTEASE"/>
    <property type="match status" value="1"/>
</dbReference>
<dbReference type="EMBL" id="PEKT03000001">
    <property type="protein sequence ID" value="KAK8443561.1"/>
    <property type="molecule type" value="Genomic_DNA"/>
</dbReference>
<feature type="domain" description="Peptidase M16 C-terminal" evidence="15">
    <location>
        <begin position="165"/>
        <end position="313"/>
    </location>
</feature>
<evidence type="ECO:0000256" key="13">
    <source>
        <dbReference type="ARBA" id="ARBA00042707"/>
    </source>
</evidence>
<reference evidence="16 17" key="1">
    <citation type="journal article" date="2017" name="Clin. Infect. Dis.">
        <title>Simultaneous emergence of multidrug-resistant Candida auris on 3 continents confirmed by whole-genome sequencing and epidemiological analyses.</title>
        <authorList>
            <person name="Lockhart S.R."/>
            <person name="Etienne K.A."/>
            <person name="Vallabhaneni S."/>
            <person name="Farooqi J."/>
            <person name="Chowdhary A."/>
            <person name="Govender N.P."/>
            <person name="Colombo A.L."/>
            <person name="Calvo B."/>
            <person name="Cuomo C.A."/>
            <person name="Desjardins C.A."/>
            <person name="Berkow E.L."/>
            <person name="Castanheira M."/>
            <person name="Magobo R.E."/>
            <person name="Jabeen K."/>
            <person name="Asghar R.J."/>
            <person name="Meis J.F."/>
            <person name="Jackson B."/>
            <person name="Chiller T."/>
            <person name="Litvintseva A.P."/>
        </authorList>
    </citation>
    <scope>NUCLEOTIDE SEQUENCE [LARGE SCALE GENOMIC DNA]</scope>
    <source>
        <strain evidence="16 17">B8441</strain>
    </source>
</reference>
<protein>
    <recommendedName>
        <fullName evidence="10">Cytochrome b-c1 complex subunit 2, mitochondrial</fullName>
    </recommendedName>
    <alternativeName>
        <fullName evidence="12">Complex III subunit 2</fullName>
    </alternativeName>
    <alternativeName>
        <fullName evidence="11">Core protein II</fullName>
    </alternativeName>
    <alternativeName>
        <fullName evidence="13">Ubiquinol-cytochrome-c reductase complex core protein 2</fullName>
    </alternativeName>
</protein>
<accession>A0AAW0VNQ4</accession>
<evidence type="ECO:0000256" key="12">
    <source>
        <dbReference type="ARBA" id="ARBA00041778"/>
    </source>
</evidence>
<keyword evidence="4" id="KW-0999">Mitochondrion inner membrane</keyword>
<dbReference type="Proteomes" id="UP000230249">
    <property type="component" value="Unassembled WGS sequence"/>
</dbReference>
<evidence type="ECO:0000256" key="3">
    <source>
        <dbReference type="ARBA" id="ARBA00022660"/>
    </source>
</evidence>
<evidence type="ECO:0000256" key="5">
    <source>
        <dbReference type="ARBA" id="ARBA00022946"/>
    </source>
</evidence>
<keyword evidence="5" id="KW-0809">Transit peptide</keyword>
<evidence type="ECO:0000256" key="11">
    <source>
        <dbReference type="ARBA" id="ARBA00041372"/>
    </source>
</evidence>
<name>A0AAW0VNQ4_CANAR</name>
<dbReference type="SUPFAM" id="SSF63411">
    <property type="entry name" value="LuxS/MPP-like metallohydrolase"/>
    <property type="match status" value="2"/>
</dbReference>
<dbReference type="GO" id="GO:0046872">
    <property type="term" value="F:metal ion binding"/>
    <property type="evidence" value="ECO:0007669"/>
    <property type="project" value="InterPro"/>
</dbReference>
<evidence type="ECO:0000256" key="4">
    <source>
        <dbReference type="ARBA" id="ARBA00022792"/>
    </source>
</evidence>
<evidence type="ECO:0000313" key="16">
    <source>
        <dbReference type="EMBL" id="KAK8443561.1"/>
    </source>
</evidence>
<comment type="subcellular location">
    <subcellularLocation>
        <location evidence="1">Mitochondrion inner membrane</location>
        <topology evidence="1">Peripheral membrane protein</topology>
        <orientation evidence="1">Matrix side</orientation>
    </subcellularLocation>
</comment>
<proteinExistence type="inferred from homology"/>
<feature type="domain" description="Peptidase M16 N-terminal" evidence="14">
    <location>
        <begin position="43"/>
        <end position="160"/>
    </location>
</feature>
<dbReference type="InterPro" id="IPR050361">
    <property type="entry name" value="MPP/UQCRC_Complex"/>
</dbReference>
<evidence type="ECO:0000256" key="2">
    <source>
        <dbReference type="ARBA" id="ARBA00022448"/>
    </source>
</evidence>
<dbReference type="Gene3D" id="3.30.830.10">
    <property type="entry name" value="Metalloenzyme, LuxS/M16 peptidase-like"/>
    <property type="match status" value="2"/>
</dbReference>
<reference evidence="16 17" key="2">
    <citation type="journal article" date="2018" name="Nat. Commun.">
        <title>Genomic insights into multidrug-resistance, mating and virulence in Candida auris and related emerging species.</title>
        <authorList>
            <person name="Munoz J.F."/>
            <person name="Gade L."/>
            <person name="Chow N.A."/>
            <person name="Loparev V.N."/>
            <person name="Juieng P."/>
            <person name="Berkow E.L."/>
            <person name="Farrer R.A."/>
            <person name="Litvintseva A.P."/>
            <person name="Cuomo C.A."/>
        </authorList>
    </citation>
    <scope>GENOME REANNOTATION</scope>
    <source>
        <strain evidence="16 17">B8441</strain>
    </source>
</reference>
<keyword evidence="2" id="KW-0813">Transport</keyword>
<keyword evidence="7" id="KW-0496">Mitochondrion</keyword>
<keyword evidence="6" id="KW-0249">Electron transport</keyword>
<dbReference type="InterPro" id="IPR011249">
    <property type="entry name" value="Metalloenz_LuxS/M16"/>
</dbReference>
<evidence type="ECO:0000256" key="7">
    <source>
        <dbReference type="ARBA" id="ARBA00023128"/>
    </source>
</evidence>
<evidence type="ECO:0000256" key="10">
    <source>
        <dbReference type="ARBA" id="ARBA00040751"/>
    </source>
</evidence>
<evidence type="ECO:0000256" key="1">
    <source>
        <dbReference type="ARBA" id="ARBA00004443"/>
    </source>
</evidence>
<gene>
    <name evidence="16" type="ORF">B9J08_01929</name>
</gene>
<dbReference type="AlphaFoldDB" id="A0AAW0VNQ4"/>
<sequence>MLSRAASRAYSTTPVKLVSRDAPGNLTTLSVKVNNAGSKAGKIGVAHLLSKFAFLNTEVKSALRFTRESELLGGSFSSYVTRDAIVLNTQFLKQDLPYYVEALGNTLHKPLFRPHELVETVIPVASAEAAAAHASTEFVALEHLHELTFRKGLGNPLYYDSASTVSLDDIKNFASEVYTSGNVSLYASGADEKDLANFVAESAFSALRSGSTSAPAVTTHTGKEARFRKSGESTAIIGVPVATKDFAKFEVLSAAVGTSVLKGAASPLSDIPGADSRLYKYEDAGLFVVSVTGQDATKVAEGIKAAKKVVDGINASALSGAIKAAELSVALQESFEYPHNIQISADSAKGGVKLGAFNYVAVGNTDVLPYADEL</sequence>
<evidence type="ECO:0000259" key="15">
    <source>
        <dbReference type="Pfam" id="PF05193"/>
    </source>
</evidence>
<dbReference type="Pfam" id="PF00675">
    <property type="entry name" value="Peptidase_M16"/>
    <property type="match status" value="1"/>
</dbReference>
<organism evidence="16 17">
    <name type="scientific">Candidozyma auris</name>
    <name type="common">Yeast</name>
    <name type="synonym">Candida auris</name>
    <dbReference type="NCBI Taxonomy" id="498019"/>
    <lineage>
        <taxon>Eukaryota</taxon>
        <taxon>Fungi</taxon>
        <taxon>Dikarya</taxon>
        <taxon>Ascomycota</taxon>
        <taxon>Saccharomycotina</taxon>
        <taxon>Pichiomycetes</taxon>
        <taxon>Metschnikowiaceae</taxon>
        <taxon>Candidozyma</taxon>
    </lineage>
</organism>
<dbReference type="InterPro" id="IPR011765">
    <property type="entry name" value="Pept_M16_N"/>
</dbReference>
<dbReference type="InterPro" id="IPR007863">
    <property type="entry name" value="Peptidase_M16_C"/>
</dbReference>
<keyword evidence="17" id="KW-1185">Reference proteome</keyword>
<evidence type="ECO:0000313" key="17">
    <source>
        <dbReference type="Proteomes" id="UP000230249"/>
    </source>
</evidence>
<evidence type="ECO:0000256" key="9">
    <source>
        <dbReference type="ARBA" id="ARBA00038146"/>
    </source>
</evidence>
<dbReference type="Pfam" id="PF05193">
    <property type="entry name" value="Peptidase_M16_C"/>
    <property type="match status" value="1"/>
</dbReference>
<evidence type="ECO:0000256" key="6">
    <source>
        <dbReference type="ARBA" id="ARBA00022982"/>
    </source>
</evidence>
<dbReference type="PANTHER" id="PTHR11851:SF209">
    <property type="entry name" value="CYTOCHROME B-C1 COMPLEX SUBUNIT 2, MITOCHONDRIAL"/>
    <property type="match status" value="1"/>
</dbReference>
<dbReference type="FunFam" id="3.30.830.10:FF:000021">
    <property type="entry name" value="Cytochrome b-c1 complex subunit 2"/>
    <property type="match status" value="1"/>
</dbReference>
<dbReference type="GO" id="GO:0005743">
    <property type="term" value="C:mitochondrial inner membrane"/>
    <property type="evidence" value="ECO:0007669"/>
    <property type="project" value="UniProtKB-SubCell"/>
</dbReference>
<keyword evidence="3" id="KW-0679">Respiratory chain</keyword>
<comment type="similarity">
    <text evidence="9">Belongs to the peptidase M16 family. UQCRC2/QCR2 subfamily.</text>
</comment>
<keyword evidence="8" id="KW-0472">Membrane</keyword>
<evidence type="ECO:0000256" key="8">
    <source>
        <dbReference type="ARBA" id="ARBA00023136"/>
    </source>
</evidence>
<comment type="caution">
    <text evidence="16">The sequence shown here is derived from an EMBL/GenBank/DDBJ whole genome shotgun (WGS) entry which is preliminary data.</text>
</comment>
<evidence type="ECO:0000259" key="14">
    <source>
        <dbReference type="Pfam" id="PF00675"/>
    </source>
</evidence>